<accession>A0ABQ2V9M1</accession>
<feature type="region of interest" description="Disordered" evidence="1">
    <location>
        <begin position="1"/>
        <end position="45"/>
    </location>
</feature>
<reference evidence="3" key="1">
    <citation type="journal article" date="2019" name="Int. J. Syst. Evol. Microbiol.">
        <title>The Global Catalogue of Microorganisms (GCM) 10K type strain sequencing project: providing services to taxonomists for standard genome sequencing and annotation.</title>
        <authorList>
            <consortium name="The Broad Institute Genomics Platform"/>
            <consortium name="The Broad Institute Genome Sequencing Center for Infectious Disease"/>
            <person name="Wu L."/>
            <person name="Ma J."/>
        </authorList>
    </citation>
    <scope>NUCLEOTIDE SEQUENCE [LARGE SCALE GENOMIC DNA]</scope>
    <source>
        <strain evidence="3">JCM 3399</strain>
    </source>
</reference>
<dbReference type="Proteomes" id="UP000654471">
    <property type="component" value="Unassembled WGS sequence"/>
</dbReference>
<name>A0ABQ2V9M1_9ACTN</name>
<sequence length="82" mass="8594">MPCTPQHGTVAPAPPPGPGPDRRPPRPVPFCDVRDRAADKSDGAHARLCTGSDGAGCNYDMAAQNGVWADLTPINSMTLDRP</sequence>
<feature type="compositionally biased region" description="Basic and acidic residues" evidence="1">
    <location>
        <begin position="32"/>
        <end position="45"/>
    </location>
</feature>
<evidence type="ECO:0000313" key="2">
    <source>
        <dbReference type="EMBL" id="GGU72810.1"/>
    </source>
</evidence>
<evidence type="ECO:0000256" key="1">
    <source>
        <dbReference type="SAM" id="MobiDB-lite"/>
    </source>
</evidence>
<evidence type="ECO:0000313" key="3">
    <source>
        <dbReference type="Proteomes" id="UP000654471"/>
    </source>
</evidence>
<gene>
    <name evidence="2" type="ORF">GCM10010211_43320</name>
</gene>
<dbReference type="EMBL" id="BMRP01000015">
    <property type="protein sequence ID" value="GGU72810.1"/>
    <property type="molecule type" value="Genomic_DNA"/>
</dbReference>
<protein>
    <submittedName>
        <fullName evidence="2">Uncharacterized protein</fullName>
    </submittedName>
</protein>
<comment type="caution">
    <text evidence="2">The sequence shown here is derived from an EMBL/GenBank/DDBJ whole genome shotgun (WGS) entry which is preliminary data.</text>
</comment>
<organism evidence="2 3">
    <name type="scientific">Streptomyces albospinus</name>
    <dbReference type="NCBI Taxonomy" id="285515"/>
    <lineage>
        <taxon>Bacteria</taxon>
        <taxon>Bacillati</taxon>
        <taxon>Actinomycetota</taxon>
        <taxon>Actinomycetes</taxon>
        <taxon>Kitasatosporales</taxon>
        <taxon>Streptomycetaceae</taxon>
        <taxon>Streptomyces</taxon>
    </lineage>
</organism>
<keyword evidence="3" id="KW-1185">Reference proteome</keyword>
<proteinExistence type="predicted"/>